<proteinExistence type="predicted"/>
<evidence type="ECO:0000313" key="2">
    <source>
        <dbReference type="Proteomes" id="UP000648187"/>
    </source>
</evidence>
<comment type="caution">
    <text evidence="1">The sequence shown here is derived from an EMBL/GenBank/DDBJ whole genome shotgun (WGS) entry which is preliminary data.</text>
</comment>
<gene>
    <name evidence="1" type="ORF">HW555_011140</name>
</gene>
<organism evidence="1 2">
    <name type="scientific">Spodoptera exigua</name>
    <name type="common">Beet armyworm</name>
    <name type="synonym">Noctua fulgens</name>
    <dbReference type="NCBI Taxonomy" id="7107"/>
    <lineage>
        <taxon>Eukaryota</taxon>
        <taxon>Metazoa</taxon>
        <taxon>Ecdysozoa</taxon>
        <taxon>Arthropoda</taxon>
        <taxon>Hexapoda</taxon>
        <taxon>Insecta</taxon>
        <taxon>Pterygota</taxon>
        <taxon>Neoptera</taxon>
        <taxon>Endopterygota</taxon>
        <taxon>Lepidoptera</taxon>
        <taxon>Glossata</taxon>
        <taxon>Ditrysia</taxon>
        <taxon>Noctuoidea</taxon>
        <taxon>Noctuidae</taxon>
        <taxon>Amphipyrinae</taxon>
        <taxon>Spodoptera</taxon>
    </lineage>
</organism>
<dbReference type="EMBL" id="JACKWZ010000312">
    <property type="protein sequence ID" value="KAF9409517.1"/>
    <property type="molecule type" value="Genomic_DNA"/>
</dbReference>
<dbReference type="Proteomes" id="UP000648187">
    <property type="component" value="Unassembled WGS sequence"/>
</dbReference>
<accession>A0A835G8B9</accession>
<name>A0A835G8B9_SPOEX</name>
<dbReference type="AlphaFoldDB" id="A0A835G8B9"/>
<keyword evidence="2" id="KW-1185">Reference proteome</keyword>
<evidence type="ECO:0000313" key="1">
    <source>
        <dbReference type="EMBL" id="KAF9409517.1"/>
    </source>
</evidence>
<reference evidence="1" key="1">
    <citation type="submission" date="2020-08" db="EMBL/GenBank/DDBJ databases">
        <title>Spodoptera exigua strain:BAW_Kor-Di-RS1 Genome sequencing and assembly.</title>
        <authorList>
            <person name="Kim J."/>
            <person name="Nam H.Y."/>
            <person name="Kwon M."/>
            <person name="Choi J.H."/>
            <person name="Cho S.R."/>
            <person name="Kim G.-H."/>
        </authorList>
    </citation>
    <scope>NUCLEOTIDE SEQUENCE</scope>
    <source>
        <strain evidence="1">BAW_Kor-Di-RS1</strain>
        <tissue evidence="1">Whole-body</tissue>
    </source>
</reference>
<sequence length="152" mass="17098">MGGAGFKVCRAYHYNQQPVSFHSWTIGVLYENLLWARYKETHHLSKHGIHLRLVSRGEQLSDATGVGDTLRHAALQRGGLAHQCCAQRRVAAAAGRAAQHGLQYVRVLRHVLQAALQLHRFAPLSLCNSTQLFVDLGLFITSLQHLQERREQ</sequence>
<protein>
    <submittedName>
        <fullName evidence="1">Uncharacterized protein</fullName>
    </submittedName>
</protein>